<name>A0AA41WXU6_9ALTE</name>
<dbReference type="NCBIfam" id="TIGR04352">
    <property type="entry name" value="HprK_rel_A"/>
    <property type="match status" value="1"/>
</dbReference>
<comment type="caution">
    <text evidence="1">The sequence shown here is derived from an EMBL/GenBank/DDBJ whole genome shotgun (WGS) entry which is preliminary data.</text>
</comment>
<reference evidence="1" key="1">
    <citation type="submission" date="2022-07" db="EMBL/GenBank/DDBJ databases">
        <title>Characterization of the Novel Bacterium Alteromonas immobilis LMIT006 and Alteromonas gregis LMIT007.</title>
        <authorList>
            <person name="Lin X."/>
        </authorList>
    </citation>
    <scope>NUCLEOTIDE SEQUENCE</scope>
    <source>
        <strain evidence="1">LMIT007</strain>
    </source>
</reference>
<evidence type="ECO:0000313" key="2">
    <source>
        <dbReference type="Proteomes" id="UP001165413"/>
    </source>
</evidence>
<keyword evidence="1" id="KW-0808">Transferase</keyword>
<accession>A0AA41WXU6</accession>
<proteinExistence type="predicted"/>
<dbReference type="SUPFAM" id="SSF53795">
    <property type="entry name" value="PEP carboxykinase-like"/>
    <property type="match status" value="1"/>
</dbReference>
<evidence type="ECO:0000313" key="1">
    <source>
        <dbReference type="EMBL" id="MCP3428517.1"/>
    </source>
</evidence>
<protein>
    <submittedName>
        <fullName evidence="1">HprK-related kinase A</fullName>
    </submittedName>
</protein>
<keyword evidence="2" id="KW-1185">Reference proteome</keyword>
<organism evidence="1 2">
    <name type="scientific">Opacimonas viscosa</name>
    <dbReference type="NCBI Taxonomy" id="2961944"/>
    <lineage>
        <taxon>Bacteria</taxon>
        <taxon>Pseudomonadati</taxon>
        <taxon>Pseudomonadota</taxon>
        <taxon>Gammaproteobacteria</taxon>
        <taxon>Alteromonadales</taxon>
        <taxon>Alteromonadaceae</taxon>
        <taxon>Opacimonas</taxon>
    </lineage>
</organism>
<sequence length="288" mass="32196">MKTFDLLLPPFNFRISTDIPLVIENLQVIYQQQLFAANTLPFIDYHLSVVFTNGLRKWVKPQARFFCDQHEPFKPLNESQAFAMLEWGMNWAIASYEMRHVIIHSGVLAKHNQAVLFPAPPGSGKSTMTAHLAFNGWQLFSDEMALIKPGTNIVTPFARPICLKNQSITLARKWFPEASFSSIAKDTHKGDVIHIAPPVSESTLFTDAPISAIVFPTYSAGSDIDIVALDQAQAMHHLADNAFNFSVLGNEGFATLCHVVEQAQCLQIHYSDVNDVQAFLEQDILAHE</sequence>
<dbReference type="Proteomes" id="UP001165413">
    <property type="component" value="Unassembled WGS sequence"/>
</dbReference>
<dbReference type="RefSeq" id="WP_254099860.1">
    <property type="nucleotide sequence ID" value="NZ_JANATA010000008.1"/>
</dbReference>
<dbReference type="InterPro" id="IPR027600">
    <property type="entry name" value="HprK-rel_A"/>
</dbReference>
<dbReference type="Gene3D" id="3.40.50.300">
    <property type="entry name" value="P-loop containing nucleotide triphosphate hydrolases"/>
    <property type="match status" value="1"/>
</dbReference>
<dbReference type="EMBL" id="JANATA010000008">
    <property type="protein sequence ID" value="MCP3428517.1"/>
    <property type="molecule type" value="Genomic_DNA"/>
</dbReference>
<gene>
    <name evidence="1" type="ORF">NLF92_06110</name>
</gene>
<dbReference type="GO" id="GO:0016301">
    <property type="term" value="F:kinase activity"/>
    <property type="evidence" value="ECO:0007669"/>
    <property type="project" value="UniProtKB-KW"/>
</dbReference>
<dbReference type="AlphaFoldDB" id="A0AA41WXU6"/>
<keyword evidence="1" id="KW-0418">Kinase</keyword>
<dbReference type="InterPro" id="IPR027417">
    <property type="entry name" value="P-loop_NTPase"/>
</dbReference>